<sequence length="146" mass="15955">MIGIGPGPVWENRHAPPSVKVSSPAGVRNEDARVQPKPEAHDIAEPEFLAEGQAVSATTNITTLAILNLPVFITIHFPGFDTPHPPVGTRWNRLADKSDNEGAIWWTGGYSGWCLEYSSRSLDFGCARHAGFSNHKWLSLIAWLIG</sequence>
<reference evidence="2 3" key="1">
    <citation type="submission" date="2024-02" db="EMBL/GenBank/DDBJ databases">
        <title>High-quality chromosome-scale genome assembly of Pensacola bahiagrass (Paspalum notatum Flugge var. saurae).</title>
        <authorList>
            <person name="Vega J.M."/>
            <person name="Podio M."/>
            <person name="Orjuela J."/>
            <person name="Siena L.A."/>
            <person name="Pessino S.C."/>
            <person name="Combes M.C."/>
            <person name="Mariac C."/>
            <person name="Albertini E."/>
            <person name="Pupilli F."/>
            <person name="Ortiz J.P.A."/>
            <person name="Leblanc O."/>
        </authorList>
    </citation>
    <scope>NUCLEOTIDE SEQUENCE [LARGE SCALE GENOMIC DNA]</scope>
    <source>
        <strain evidence="2">R1</strain>
        <tissue evidence="2">Leaf</tissue>
    </source>
</reference>
<dbReference type="Proteomes" id="UP001341281">
    <property type="component" value="Chromosome 05"/>
</dbReference>
<accession>A0AAQ3WWF0</accession>
<gene>
    <name evidence="2" type="ORF">U9M48_023760</name>
</gene>
<evidence type="ECO:0000313" key="2">
    <source>
        <dbReference type="EMBL" id="WVZ75726.1"/>
    </source>
</evidence>
<organism evidence="2 3">
    <name type="scientific">Paspalum notatum var. saurae</name>
    <dbReference type="NCBI Taxonomy" id="547442"/>
    <lineage>
        <taxon>Eukaryota</taxon>
        <taxon>Viridiplantae</taxon>
        <taxon>Streptophyta</taxon>
        <taxon>Embryophyta</taxon>
        <taxon>Tracheophyta</taxon>
        <taxon>Spermatophyta</taxon>
        <taxon>Magnoliopsida</taxon>
        <taxon>Liliopsida</taxon>
        <taxon>Poales</taxon>
        <taxon>Poaceae</taxon>
        <taxon>PACMAD clade</taxon>
        <taxon>Panicoideae</taxon>
        <taxon>Andropogonodae</taxon>
        <taxon>Paspaleae</taxon>
        <taxon>Paspalinae</taxon>
        <taxon>Paspalum</taxon>
    </lineage>
</organism>
<evidence type="ECO:0000256" key="1">
    <source>
        <dbReference type="SAM" id="MobiDB-lite"/>
    </source>
</evidence>
<feature type="region of interest" description="Disordered" evidence="1">
    <location>
        <begin position="1"/>
        <end position="31"/>
    </location>
</feature>
<dbReference type="EMBL" id="CP144749">
    <property type="protein sequence ID" value="WVZ75726.1"/>
    <property type="molecule type" value="Genomic_DNA"/>
</dbReference>
<proteinExistence type="predicted"/>
<protein>
    <submittedName>
        <fullName evidence="2">Uncharacterized protein</fullName>
    </submittedName>
</protein>
<dbReference type="AlphaFoldDB" id="A0AAQ3WWF0"/>
<name>A0AAQ3WWF0_PASNO</name>
<keyword evidence="3" id="KW-1185">Reference proteome</keyword>
<evidence type="ECO:0000313" key="3">
    <source>
        <dbReference type="Proteomes" id="UP001341281"/>
    </source>
</evidence>